<dbReference type="Gene3D" id="1.10.150.130">
    <property type="match status" value="1"/>
</dbReference>
<dbReference type="Pfam" id="PF00589">
    <property type="entry name" value="Phage_integrase"/>
    <property type="match status" value="1"/>
</dbReference>
<dbReference type="GO" id="GO:0006310">
    <property type="term" value="P:DNA recombination"/>
    <property type="evidence" value="ECO:0007669"/>
    <property type="project" value="UniProtKB-KW"/>
</dbReference>
<dbReference type="InterPro" id="IPR013762">
    <property type="entry name" value="Integrase-like_cat_sf"/>
</dbReference>
<evidence type="ECO:0000256" key="6">
    <source>
        <dbReference type="PROSITE-ProRule" id="PRU01248"/>
    </source>
</evidence>
<dbReference type="GO" id="GO:0003677">
    <property type="term" value="F:DNA binding"/>
    <property type="evidence" value="ECO:0007669"/>
    <property type="project" value="UniProtKB-UniRule"/>
</dbReference>
<dbReference type="GO" id="GO:0015074">
    <property type="term" value="P:DNA integration"/>
    <property type="evidence" value="ECO:0007669"/>
    <property type="project" value="UniProtKB-KW"/>
</dbReference>
<dbReference type="AlphaFoldDB" id="G5IIA8"/>
<evidence type="ECO:0000259" key="7">
    <source>
        <dbReference type="PROSITE" id="PS51898"/>
    </source>
</evidence>
<feature type="domain" description="Tyr recombinase" evidence="7">
    <location>
        <begin position="109"/>
        <end position="282"/>
    </location>
</feature>
<evidence type="ECO:0000313" key="9">
    <source>
        <dbReference type="EMBL" id="EHI58784.1"/>
    </source>
</evidence>
<reference evidence="9 10" key="1">
    <citation type="submission" date="2011-08" db="EMBL/GenBank/DDBJ databases">
        <title>The Genome Sequence of Clostridium hathewayi WAL-18680.</title>
        <authorList>
            <consortium name="The Broad Institute Genome Sequencing Platform"/>
            <person name="Earl A."/>
            <person name="Ward D."/>
            <person name="Feldgarden M."/>
            <person name="Gevers D."/>
            <person name="Finegold S.M."/>
            <person name="Summanen P.H."/>
            <person name="Molitoris D.R."/>
            <person name="Song M."/>
            <person name="Daigneault M."/>
            <person name="Allen-Vercoe E."/>
            <person name="Young S.K."/>
            <person name="Zeng Q."/>
            <person name="Gargeya S."/>
            <person name="Fitzgerald M."/>
            <person name="Haas B."/>
            <person name="Abouelleil A."/>
            <person name="Alvarado L."/>
            <person name="Arachchi H.M."/>
            <person name="Berlin A."/>
            <person name="Brown A."/>
            <person name="Chapman S.B."/>
            <person name="Chen Z."/>
            <person name="Dunbar C."/>
            <person name="Freedman E."/>
            <person name="Gearin G."/>
            <person name="Gellesch M."/>
            <person name="Goldberg J."/>
            <person name="Griggs A."/>
            <person name="Gujja S."/>
            <person name="Heiman D."/>
            <person name="Howarth C."/>
            <person name="Larson L."/>
            <person name="Lui A."/>
            <person name="MacDonald P.J.P."/>
            <person name="Montmayeur A."/>
            <person name="Murphy C."/>
            <person name="Neiman D."/>
            <person name="Pearson M."/>
            <person name="Priest M."/>
            <person name="Roberts A."/>
            <person name="Saif S."/>
            <person name="Shea T."/>
            <person name="Shenoy N."/>
            <person name="Sisk P."/>
            <person name="Stolte C."/>
            <person name="Sykes S."/>
            <person name="Wortman J."/>
            <person name="Nusbaum C."/>
            <person name="Birren B."/>
        </authorList>
    </citation>
    <scope>NUCLEOTIDE SEQUENCE [LARGE SCALE GENOMIC DNA]</scope>
    <source>
        <strain evidence="9 10">WAL-18680</strain>
    </source>
</reference>
<name>G5IIA8_9FIRM</name>
<protein>
    <recommendedName>
        <fullName evidence="11">Integrase</fullName>
    </recommendedName>
</protein>
<proteinExistence type="inferred from homology"/>
<dbReference type="PANTHER" id="PTHR30349">
    <property type="entry name" value="PHAGE INTEGRASE-RELATED"/>
    <property type="match status" value="1"/>
</dbReference>
<dbReference type="InterPro" id="IPR044068">
    <property type="entry name" value="CB"/>
</dbReference>
<comment type="function">
    <text evidence="1">Site-specific tyrosine recombinase, which acts by catalyzing the cutting and rejoining of the recombining DNA molecules.</text>
</comment>
<organism evidence="9 10">
    <name type="scientific">Hungatella hathewayi WAL-18680</name>
    <dbReference type="NCBI Taxonomy" id="742737"/>
    <lineage>
        <taxon>Bacteria</taxon>
        <taxon>Bacillati</taxon>
        <taxon>Bacillota</taxon>
        <taxon>Clostridia</taxon>
        <taxon>Lachnospirales</taxon>
        <taxon>Lachnospiraceae</taxon>
        <taxon>Hungatella</taxon>
    </lineage>
</organism>
<feature type="domain" description="Core-binding (CB)" evidence="8">
    <location>
        <begin position="10"/>
        <end position="91"/>
    </location>
</feature>
<evidence type="ECO:0000313" key="10">
    <source>
        <dbReference type="Proteomes" id="UP000005384"/>
    </source>
</evidence>
<accession>G5IIA8</accession>
<dbReference type="InterPro" id="IPR002104">
    <property type="entry name" value="Integrase_catalytic"/>
</dbReference>
<dbReference type="InterPro" id="IPR011010">
    <property type="entry name" value="DNA_brk_join_enz"/>
</dbReference>
<dbReference type="RefSeq" id="WP_006781216.1">
    <property type="nucleotide sequence ID" value="NZ_CP040506.1"/>
</dbReference>
<dbReference type="InterPro" id="IPR004107">
    <property type="entry name" value="Integrase_SAM-like_N"/>
</dbReference>
<keyword evidence="3" id="KW-0229">DNA integration</keyword>
<dbReference type="PATRIC" id="fig|742737.3.peg.3213"/>
<evidence type="ECO:0000259" key="8">
    <source>
        <dbReference type="PROSITE" id="PS51900"/>
    </source>
</evidence>
<dbReference type="Proteomes" id="UP000005384">
    <property type="component" value="Unassembled WGS sequence"/>
</dbReference>
<sequence>MICERKIMDNITEEHLKQYEQYLKGEERSQATVEKYLRDIRKFRDYLNASDSGTFDKEQVLEYKQYLNEHYKTTSANSMLAAINSFFDYLGWTECKVRLFKIQRVQFCEPERELTEKDYERLIQTAERKGDVRMSMLLQTIGSTGIRISELRFITVESLETGRADIYNKGKSRVALLPTKLMKVLKKYCRKMGIGKGSIFITRNGKPMDRSNISKKMKELGREAGVDERKVFPHNFRHLFARTFYRIEKDVVRLMDLLGHSNINTTRIYTADTESQPRRQLSRMKLVFG</sequence>
<dbReference type="Pfam" id="PF02899">
    <property type="entry name" value="Phage_int_SAM_1"/>
    <property type="match status" value="1"/>
</dbReference>
<dbReference type="PANTHER" id="PTHR30349:SF89">
    <property type="entry name" value="INTEGRASE_RECOMBINASE"/>
    <property type="match status" value="1"/>
</dbReference>
<dbReference type="PROSITE" id="PS51900">
    <property type="entry name" value="CB"/>
    <property type="match status" value="1"/>
</dbReference>
<gene>
    <name evidence="9" type="ORF">HMPREF9473_03236</name>
</gene>
<keyword evidence="10" id="KW-1185">Reference proteome</keyword>
<evidence type="ECO:0000256" key="1">
    <source>
        <dbReference type="ARBA" id="ARBA00003283"/>
    </source>
</evidence>
<comment type="caution">
    <text evidence="9">The sequence shown here is derived from an EMBL/GenBank/DDBJ whole genome shotgun (WGS) entry which is preliminary data.</text>
</comment>
<dbReference type="InterPro" id="IPR010998">
    <property type="entry name" value="Integrase_recombinase_N"/>
</dbReference>
<dbReference type="InterPro" id="IPR050090">
    <property type="entry name" value="Tyrosine_recombinase_XerCD"/>
</dbReference>
<evidence type="ECO:0000256" key="5">
    <source>
        <dbReference type="ARBA" id="ARBA00023172"/>
    </source>
</evidence>
<evidence type="ECO:0000256" key="2">
    <source>
        <dbReference type="ARBA" id="ARBA00008857"/>
    </source>
</evidence>
<dbReference type="SUPFAM" id="SSF56349">
    <property type="entry name" value="DNA breaking-rejoining enzymes"/>
    <property type="match status" value="1"/>
</dbReference>
<dbReference type="Gene3D" id="1.10.443.10">
    <property type="entry name" value="Intergrase catalytic core"/>
    <property type="match status" value="1"/>
</dbReference>
<dbReference type="PROSITE" id="PS51898">
    <property type="entry name" value="TYR_RECOMBINASE"/>
    <property type="match status" value="1"/>
</dbReference>
<dbReference type="EMBL" id="ADLN01000087">
    <property type="protein sequence ID" value="EHI58784.1"/>
    <property type="molecule type" value="Genomic_DNA"/>
</dbReference>
<comment type="similarity">
    <text evidence="2">Belongs to the 'phage' integrase family.</text>
</comment>
<dbReference type="HOGENOM" id="CLU_027562_9_2_9"/>
<evidence type="ECO:0008006" key="11">
    <source>
        <dbReference type="Google" id="ProtNLM"/>
    </source>
</evidence>
<evidence type="ECO:0000256" key="4">
    <source>
        <dbReference type="ARBA" id="ARBA00023125"/>
    </source>
</evidence>
<keyword evidence="5" id="KW-0233">DNA recombination</keyword>
<keyword evidence="4 6" id="KW-0238">DNA-binding</keyword>
<evidence type="ECO:0000256" key="3">
    <source>
        <dbReference type="ARBA" id="ARBA00022908"/>
    </source>
</evidence>